<sequence>MNNLPQELIDRIVGYVRYLDPHSWSTEPRRTLAVYSTISRSWKEAVELLTFTDLKLESTELECLWALVTGNRRKHLVRLCFKVVLAEYSEEACARVESDKDRRSNDEAFTSTIRKLFKILKSWEDDGIQNAVCLELPCDHYSPTDFRFMNWNDRIRLQHQVMDGTRYDIFAKRYQDSFIHFVRPHDLPTLSNIRNLEIWNAAVSEGYDFPRKTASSIATDLVTVLPNLETLTCQFPDNGKMLDDIRIEHRMAFAEALKHRRLQSRSTVSINFEHECPYDQRFKGLNLVPSELSYDPFSTALRIFSQNLTALTLSAHLDSSIFWPSADEPDAATPTWPFLKTLDVTFDMVTPFGTWYFTGAQPTQHPDDDPEERVIGDRSAASNYSNYRDRPNPATFDLFITSFAKAVQQMPMMEYFILMCELGQGKENFQINYLAPDTEAEYDADEDVGKRRVYYEVRDWRPVLEVREGLKSVGSRTGTEVVERFWESEY</sequence>
<accession>A0A9P4H3C4</accession>
<gene>
    <name evidence="1" type="ORF">EK21DRAFT_75221</name>
</gene>
<dbReference type="OrthoDB" id="5985073at2759"/>
<organism evidence="1 2">
    <name type="scientific">Setomelanomma holmii</name>
    <dbReference type="NCBI Taxonomy" id="210430"/>
    <lineage>
        <taxon>Eukaryota</taxon>
        <taxon>Fungi</taxon>
        <taxon>Dikarya</taxon>
        <taxon>Ascomycota</taxon>
        <taxon>Pezizomycotina</taxon>
        <taxon>Dothideomycetes</taxon>
        <taxon>Pleosporomycetidae</taxon>
        <taxon>Pleosporales</taxon>
        <taxon>Pleosporineae</taxon>
        <taxon>Phaeosphaeriaceae</taxon>
        <taxon>Setomelanomma</taxon>
    </lineage>
</organism>
<protein>
    <recommendedName>
        <fullName evidence="3">F-box domain-containing protein</fullName>
    </recommendedName>
</protein>
<dbReference type="AlphaFoldDB" id="A0A9P4H3C4"/>
<name>A0A9P4H3C4_9PLEO</name>
<evidence type="ECO:0008006" key="3">
    <source>
        <dbReference type="Google" id="ProtNLM"/>
    </source>
</evidence>
<keyword evidence="2" id="KW-1185">Reference proteome</keyword>
<dbReference type="Proteomes" id="UP000799777">
    <property type="component" value="Unassembled WGS sequence"/>
</dbReference>
<dbReference type="EMBL" id="ML978253">
    <property type="protein sequence ID" value="KAF2025941.1"/>
    <property type="molecule type" value="Genomic_DNA"/>
</dbReference>
<reference evidence="1" key="1">
    <citation type="journal article" date="2020" name="Stud. Mycol.">
        <title>101 Dothideomycetes genomes: a test case for predicting lifestyles and emergence of pathogens.</title>
        <authorList>
            <person name="Haridas S."/>
            <person name="Albert R."/>
            <person name="Binder M."/>
            <person name="Bloem J."/>
            <person name="Labutti K."/>
            <person name="Salamov A."/>
            <person name="Andreopoulos B."/>
            <person name="Baker S."/>
            <person name="Barry K."/>
            <person name="Bills G."/>
            <person name="Bluhm B."/>
            <person name="Cannon C."/>
            <person name="Castanera R."/>
            <person name="Culley D."/>
            <person name="Daum C."/>
            <person name="Ezra D."/>
            <person name="Gonzalez J."/>
            <person name="Henrissat B."/>
            <person name="Kuo A."/>
            <person name="Liang C."/>
            <person name="Lipzen A."/>
            <person name="Lutzoni F."/>
            <person name="Magnuson J."/>
            <person name="Mondo S."/>
            <person name="Nolan M."/>
            <person name="Ohm R."/>
            <person name="Pangilinan J."/>
            <person name="Park H.-J."/>
            <person name="Ramirez L."/>
            <person name="Alfaro M."/>
            <person name="Sun H."/>
            <person name="Tritt A."/>
            <person name="Yoshinaga Y."/>
            <person name="Zwiers L.-H."/>
            <person name="Turgeon B."/>
            <person name="Goodwin S."/>
            <person name="Spatafora J."/>
            <person name="Crous P."/>
            <person name="Grigoriev I."/>
        </authorList>
    </citation>
    <scope>NUCLEOTIDE SEQUENCE</scope>
    <source>
        <strain evidence="1">CBS 110217</strain>
    </source>
</reference>
<evidence type="ECO:0000313" key="1">
    <source>
        <dbReference type="EMBL" id="KAF2025941.1"/>
    </source>
</evidence>
<evidence type="ECO:0000313" key="2">
    <source>
        <dbReference type="Proteomes" id="UP000799777"/>
    </source>
</evidence>
<comment type="caution">
    <text evidence="1">The sequence shown here is derived from an EMBL/GenBank/DDBJ whole genome shotgun (WGS) entry which is preliminary data.</text>
</comment>
<proteinExistence type="predicted"/>